<evidence type="ECO:0000313" key="1">
    <source>
        <dbReference type="EMBL" id="TFK76469.1"/>
    </source>
</evidence>
<protein>
    <submittedName>
        <fullName evidence="1">Uncharacterized protein</fullName>
    </submittedName>
</protein>
<evidence type="ECO:0000313" key="2">
    <source>
        <dbReference type="Proteomes" id="UP000308600"/>
    </source>
</evidence>
<reference evidence="1 2" key="1">
    <citation type="journal article" date="2019" name="Nat. Ecol. Evol.">
        <title>Megaphylogeny resolves global patterns of mushroom evolution.</title>
        <authorList>
            <person name="Varga T."/>
            <person name="Krizsan K."/>
            <person name="Foldi C."/>
            <person name="Dima B."/>
            <person name="Sanchez-Garcia M."/>
            <person name="Sanchez-Ramirez S."/>
            <person name="Szollosi G.J."/>
            <person name="Szarkandi J.G."/>
            <person name="Papp V."/>
            <person name="Albert L."/>
            <person name="Andreopoulos W."/>
            <person name="Angelini C."/>
            <person name="Antonin V."/>
            <person name="Barry K.W."/>
            <person name="Bougher N.L."/>
            <person name="Buchanan P."/>
            <person name="Buyck B."/>
            <person name="Bense V."/>
            <person name="Catcheside P."/>
            <person name="Chovatia M."/>
            <person name="Cooper J."/>
            <person name="Damon W."/>
            <person name="Desjardin D."/>
            <person name="Finy P."/>
            <person name="Geml J."/>
            <person name="Haridas S."/>
            <person name="Hughes K."/>
            <person name="Justo A."/>
            <person name="Karasinski D."/>
            <person name="Kautmanova I."/>
            <person name="Kiss B."/>
            <person name="Kocsube S."/>
            <person name="Kotiranta H."/>
            <person name="LaButti K.M."/>
            <person name="Lechner B.E."/>
            <person name="Liimatainen K."/>
            <person name="Lipzen A."/>
            <person name="Lukacs Z."/>
            <person name="Mihaltcheva S."/>
            <person name="Morgado L.N."/>
            <person name="Niskanen T."/>
            <person name="Noordeloos M.E."/>
            <person name="Ohm R.A."/>
            <person name="Ortiz-Santana B."/>
            <person name="Ovrebo C."/>
            <person name="Racz N."/>
            <person name="Riley R."/>
            <person name="Savchenko A."/>
            <person name="Shiryaev A."/>
            <person name="Soop K."/>
            <person name="Spirin V."/>
            <person name="Szebenyi C."/>
            <person name="Tomsovsky M."/>
            <person name="Tulloss R.E."/>
            <person name="Uehling J."/>
            <person name="Grigoriev I.V."/>
            <person name="Vagvolgyi C."/>
            <person name="Papp T."/>
            <person name="Martin F.M."/>
            <person name="Miettinen O."/>
            <person name="Hibbett D.S."/>
            <person name="Nagy L.G."/>
        </authorList>
    </citation>
    <scope>NUCLEOTIDE SEQUENCE [LARGE SCALE GENOMIC DNA]</scope>
    <source>
        <strain evidence="1 2">NL-1719</strain>
    </source>
</reference>
<gene>
    <name evidence="1" type="ORF">BDN72DRAFT_831037</name>
</gene>
<sequence>MFASFSLAPVLRRAVLTPPSTRVHSCLRGTTRRYLASPTPASSWTNLMKSYFVDSARPSQTLDQKWAERSKKALDSLARSPPANPYSGRSVPVSNGNVADAFRQLDGILGRNKVRAQLRLAERHEKKGAKRRRLSSQRWRRQFANEVRKKVQLVAKIRNRGA</sequence>
<dbReference type="EMBL" id="ML208260">
    <property type="protein sequence ID" value="TFK76469.1"/>
    <property type="molecule type" value="Genomic_DNA"/>
</dbReference>
<name>A0ACD3BFM2_9AGAR</name>
<accession>A0ACD3BFM2</accession>
<proteinExistence type="predicted"/>
<dbReference type="Proteomes" id="UP000308600">
    <property type="component" value="Unassembled WGS sequence"/>
</dbReference>
<keyword evidence="2" id="KW-1185">Reference proteome</keyword>
<organism evidence="1 2">
    <name type="scientific">Pluteus cervinus</name>
    <dbReference type="NCBI Taxonomy" id="181527"/>
    <lineage>
        <taxon>Eukaryota</taxon>
        <taxon>Fungi</taxon>
        <taxon>Dikarya</taxon>
        <taxon>Basidiomycota</taxon>
        <taxon>Agaricomycotina</taxon>
        <taxon>Agaricomycetes</taxon>
        <taxon>Agaricomycetidae</taxon>
        <taxon>Agaricales</taxon>
        <taxon>Pluteineae</taxon>
        <taxon>Pluteaceae</taxon>
        <taxon>Pluteus</taxon>
    </lineage>
</organism>